<feature type="region of interest" description="Disordered" evidence="11">
    <location>
        <begin position="333"/>
        <end position="353"/>
    </location>
</feature>
<dbReference type="InterPro" id="IPR033739">
    <property type="entry name" value="M10A_MMP"/>
</dbReference>
<comment type="cofactor">
    <cofactor evidence="8">
        <name>Ca(2+)</name>
        <dbReference type="ChEBI" id="CHEBI:29108"/>
    </cofactor>
    <text evidence="8">Can bind about 5 Ca(2+) ions per subunit.</text>
</comment>
<dbReference type="InterPro" id="IPR001818">
    <property type="entry name" value="Pept_M10_metallopeptidase"/>
</dbReference>
<dbReference type="PANTHER" id="PTHR10201:SF323">
    <property type="entry name" value="MATRIX METALLOPROTEINASE-21"/>
    <property type="match status" value="1"/>
</dbReference>
<dbReference type="Pfam" id="PF00045">
    <property type="entry name" value="Hemopexin"/>
    <property type="match status" value="1"/>
</dbReference>
<dbReference type="SUPFAM" id="SSF47090">
    <property type="entry name" value="PGBD-like"/>
    <property type="match status" value="1"/>
</dbReference>
<feature type="repeat" description="Hemopexin" evidence="10">
    <location>
        <begin position="629"/>
        <end position="679"/>
    </location>
</feature>
<feature type="chain" id="PRO_5044717128" description="Peptidase metallopeptidase domain-containing protein" evidence="12">
    <location>
        <begin position="20"/>
        <end position="804"/>
    </location>
</feature>
<dbReference type="InterPro" id="IPR036375">
    <property type="entry name" value="Hemopexin-like_dom_sf"/>
</dbReference>
<gene>
    <name evidence="14" type="ORF">O3P69_004264</name>
</gene>
<feature type="compositionally biased region" description="Polar residues" evidence="11">
    <location>
        <begin position="41"/>
        <end position="54"/>
    </location>
</feature>
<dbReference type="SUPFAM" id="SSF50923">
    <property type="entry name" value="Hemopexin-like domain"/>
    <property type="match status" value="1"/>
</dbReference>
<feature type="binding site" evidence="8">
    <location>
        <position position="504"/>
    </location>
    <ligand>
        <name>Ca(2+)</name>
        <dbReference type="ChEBI" id="CHEBI:29108"/>
        <label>1</label>
    </ligand>
</feature>
<evidence type="ECO:0000256" key="11">
    <source>
        <dbReference type="SAM" id="MobiDB-lite"/>
    </source>
</evidence>
<feature type="binding site" evidence="8">
    <location>
        <position position="464"/>
    </location>
    <ligand>
        <name>Ca(2+)</name>
        <dbReference type="ChEBI" id="CHEBI:29108"/>
        <label>2</label>
    </ligand>
</feature>
<feature type="binding site" evidence="8">
    <location>
        <position position="501"/>
    </location>
    <ligand>
        <name>Zn(2+)</name>
        <dbReference type="ChEBI" id="CHEBI:29105"/>
        <label>1</label>
    </ligand>
</feature>
<feature type="binding site" evidence="8">
    <location>
        <position position="633"/>
    </location>
    <ligand>
        <name>Ca(2+)</name>
        <dbReference type="ChEBI" id="CHEBI:29108"/>
        <label>4</label>
    </ligand>
</feature>
<sequence>MRLGLAVWWMVALVGVVDGAALVRPPIHRSMAPQHFISPQDIPTESVPSNVTNENPKETSRVTRSTKDTSGFGEQKVKEELIHSEELLEKYGYLDCVPPGSEANTRLHRLLLYRRRRLIDPPSYGTLDVRLRSPDKRMQVTILHSNHKSNDDKDKTQAQTQAQTQAADDAPGLPYKENNKTTSNNPKESDVKILNTKHSKVTVWDPFTGYLHHLPICSQGEIEKAIKKFQKVYHVGNGGTLDSPTVGLLSRPRCGNPDSIMEEFEVNQGAQIPGGSRSRRRAPQDNEALQPNEDVRDINVPEEQYILHEEDIDNTDDVPDQEMLKKVAEELRRAAEARHPKPESHLEWEPHPEEALKRRKRWLEEMSARYTSGEEDLRLAALTSHPAVANATSTKQHDRDKRSSFSYTGQRFQAKLIKWRLVTAGYSSQLDIGAQRASLALAFRMWSEVIPPVFLEQSTADIVDISIGFGKRSHLGCVTEFDGLGGELGHTLRPAQDAQIHMDDDEHFTLNSDHGTNLLKVAVHEIGHVLGLGHVAQRASVMHAVYERVLPNQGFELGSHDRKRVQKLYGPCMGAFNTVFDLLRWRPDGSLTYNTFFFRSTHFWMYENRYNRTRFGDPLDIRHEWGGIPDNIDGYAHVWTRTQDIHLIFRGEFYYVYDPRTEGVAHGYPRLIAHDFHGPATAKRPKGRTIPNNIDTVYFDKRDENLYFFKGRKVYGYDVSKGSEGCCLPGYPRRIREEFPTVSPSTSRLPRQIDAAYYSYTDQKLYFIKGLHFWEVATFHPNDKQRNNSVVGAFLCAQEVVLHL</sequence>
<feature type="modified residue" description="Phosphotyrosine; by PKDCC" evidence="9">
    <location>
        <position position="668"/>
    </location>
</feature>
<dbReference type="InterPro" id="IPR024079">
    <property type="entry name" value="MetalloPept_cat_dom_sf"/>
</dbReference>
<dbReference type="CDD" id="cd04278">
    <property type="entry name" value="ZnMc_MMP"/>
    <property type="match status" value="1"/>
</dbReference>
<dbReference type="InterPro" id="IPR018487">
    <property type="entry name" value="Hemopexin-like_repeat"/>
</dbReference>
<feature type="region of interest" description="Disordered" evidence="11">
    <location>
        <begin position="267"/>
        <end position="298"/>
    </location>
</feature>
<keyword evidence="2" id="KW-0645">Protease</keyword>
<keyword evidence="12" id="KW-0732">Signal</keyword>
<dbReference type="GO" id="GO:0008270">
    <property type="term" value="F:zinc ion binding"/>
    <property type="evidence" value="ECO:0007669"/>
    <property type="project" value="InterPro"/>
</dbReference>
<feature type="binding site" evidence="8">
    <location>
        <position position="483"/>
    </location>
    <ligand>
        <name>Ca(2+)</name>
        <dbReference type="ChEBI" id="CHEBI:29108"/>
        <label>3</label>
    </ligand>
</feature>
<evidence type="ECO:0000256" key="10">
    <source>
        <dbReference type="PROSITE-ProRule" id="PRU01011"/>
    </source>
</evidence>
<dbReference type="SUPFAM" id="SSF55486">
    <property type="entry name" value="Metalloproteases ('zincins'), catalytic domain"/>
    <property type="match status" value="1"/>
</dbReference>
<reference evidence="14 15" key="1">
    <citation type="submission" date="2023-03" db="EMBL/GenBank/DDBJ databases">
        <title>High-quality genome of Scylla paramamosain provides insights in environmental adaptation.</title>
        <authorList>
            <person name="Zhang L."/>
        </authorList>
    </citation>
    <scope>NUCLEOTIDE SEQUENCE [LARGE SCALE GENOMIC DNA]</scope>
    <source>
        <strain evidence="14">LZ_2023a</strain>
        <tissue evidence="14">Muscle</tissue>
    </source>
</reference>
<keyword evidence="6" id="KW-0482">Metalloprotease</keyword>
<feature type="binding site" evidence="8">
    <location>
        <position position="542"/>
    </location>
    <ligand>
        <name>Zn(2+)</name>
        <dbReference type="ChEBI" id="CHEBI:29105"/>
        <label>2</label>
        <note>catalytic</note>
    </ligand>
</feature>
<dbReference type="InterPro" id="IPR021190">
    <property type="entry name" value="Pept_M10A"/>
</dbReference>
<feature type="compositionally biased region" description="Basic and acidic residues" evidence="11">
    <location>
        <begin position="55"/>
        <end position="67"/>
    </location>
</feature>
<comment type="caution">
    <text evidence="14">The sequence shown here is derived from an EMBL/GenBank/DDBJ whole genome shotgun (WGS) entry which is preliminary data.</text>
</comment>
<proteinExistence type="inferred from homology"/>
<feature type="binding site" evidence="8">
    <location>
        <position position="506"/>
    </location>
    <ligand>
        <name>Ca(2+)</name>
        <dbReference type="ChEBI" id="CHEBI:29108"/>
        <label>1</label>
    </ligand>
</feature>
<evidence type="ECO:0000256" key="5">
    <source>
        <dbReference type="ARBA" id="ARBA00022833"/>
    </source>
</evidence>
<dbReference type="SMART" id="SM00120">
    <property type="entry name" value="HX"/>
    <property type="match status" value="4"/>
</dbReference>
<evidence type="ECO:0000256" key="12">
    <source>
        <dbReference type="SAM" id="SignalP"/>
    </source>
</evidence>
<evidence type="ECO:0000313" key="14">
    <source>
        <dbReference type="EMBL" id="KAK8399068.1"/>
    </source>
</evidence>
<dbReference type="GO" id="GO:0004222">
    <property type="term" value="F:metalloendopeptidase activity"/>
    <property type="evidence" value="ECO:0007669"/>
    <property type="project" value="InterPro"/>
</dbReference>
<feature type="binding site" evidence="8">
    <location>
        <position position="503"/>
    </location>
    <ligand>
        <name>Ca(2+)</name>
        <dbReference type="ChEBI" id="CHEBI:29108"/>
        <label>3</label>
    </ligand>
</feature>
<feature type="binding site" evidence="8">
    <location>
        <position position="528"/>
    </location>
    <ligand>
        <name>Zn(2+)</name>
        <dbReference type="ChEBI" id="CHEBI:29105"/>
        <label>2</label>
        <note>catalytic</note>
    </ligand>
</feature>
<keyword evidence="5 8" id="KW-0862">Zinc</keyword>
<feature type="binding site" evidence="8">
    <location>
        <position position="754"/>
    </location>
    <ligand>
        <name>Ca(2+)</name>
        <dbReference type="ChEBI" id="CHEBI:29108"/>
        <label>4</label>
    </ligand>
</feature>
<dbReference type="SMART" id="SM00235">
    <property type="entry name" value="ZnMc"/>
    <property type="match status" value="1"/>
</dbReference>
<dbReference type="PANTHER" id="PTHR10201">
    <property type="entry name" value="MATRIX METALLOPROTEINASE"/>
    <property type="match status" value="1"/>
</dbReference>
<feature type="signal peptide" evidence="12">
    <location>
        <begin position="1"/>
        <end position="19"/>
    </location>
</feature>
<feature type="binding site" evidence="8">
    <location>
        <position position="506"/>
    </location>
    <ligand>
        <name>Ca(2+)</name>
        <dbReference type="ChEBI" id="CHEBI:29108"/>
        <label>3</label>
    </ligand>
</feature>
<feature type="compositionally biased region" description="Low complexity" evidence="11">
    <location>
        <begin position="157"/>
        <end position="170"/>
    </location>
</feature>
<dbReference type="Pfam" id="PF00413">
    <property type="entry name" value="Peptidase_M10"/>
    <property type="match status" value="1"/>
</dbReference>
<evidence type="ECO:0000256" key="2">
    <source>
        <dbReference type="ARBA" id="ARBA00022670"/>
    </source>
</evidence>
<dbReference type="GO" id="GO:0030198">
    <property type="term" value="P:extracellular matrix organization"/>
    <property type="evidence" value="ECO:0007669"/>
    <property type="project" value="TreeGrafter"/>
</dbReference>
<keyword evidence="4" id="KW-0378">Hydrolase</keyword>
<dbReference type="AlphaFoldDB" id="A0AAW0UII2"/>
<evidence type="ECO:0000256" key="8">
    <source>
        <dbReference type="PIRSR" id="PIRSR621190-2"/>
    </source>
</evidence>
<evidence type="ECO:0000256" key="9">
    <source>
        <dbReference type="PIRSR" id="PIRSR621190-4"/>
    </source>
</evidence>
<dbReference type="InterPro" id="IPR036365">
    <property type="entry name" value="PGBD-like_sf"/>
</dbReference>
<feature type="binding site" evidence="8">
    <location>
        <position position="534"/>
    </location>
    <ligand>
        <name>Zn(2+)</name>
        <dbReference type="ChEBI" id="CHEBI:29105"/>
        <label>2</label>
        <note>catalytic</note>
    </ligand>
</feature>
<evidence type="ECO:0000259" key="13">
    <source>
        <dbReference type="SMART" id="SM00235"/>
    </source>
</evidence>
<dbReference type="InterPro" id="IPR006026">
    <property type="entry name" value="Peptidase_Metallo"/>
</dbReference>
<dbReference type="GO" id="GO:0006508">
    <property type="term" value="P:proteolysis"/>
    <property type="evidence" value="ECO:0007669"/>
    <property type="project" value="UniProtKB-KW"/>
</dbReference>
<evidence type="ECO:0000256" key="4">
    <source>
        <dbReference type="ARBA" id="ARBA00022801"/>
    </source>
</evidence>
<feature type="region of interest" description="Disordered" evidence="11">
    <location>
        <begin position="143"/>
        <end position="192"/>
    </location>
</feature>
<keyword evidence="3 8" id="KW-0479">Metal-binding</keyword>
<feature type="repeat" description="Hemopexin" evidence="10">
    <location>
        <begin position="750"/>
        <end position="793"/>
    </location>
</feature>
<feature type="active site" evidence="7">
    <location>
        <position position="525"/>
    </location>
</feature>
<dbReference type="GO" id="GO:0030574">
    <property type="term" value="P:collagen catabolic process"/>
    <property type="evidence" value="ECO:0007669"/>
    <property type="project" value="TreeGrafter"/>
</dbReference>
<comment type="similarity">
    <text evidence="1">Belongs to the peptidase M10A family.</text>
</comment>
<dbReference type="Gene3D" id="1.10.101.10">
    <property type="entry name" value="PGBD-like superfamily/PGBD"/>
    <property type="match status" value="1"/>
</dbReference>
<feature type="domain" description="Peptidase metallopeptidase" evidence="13">
    <location>
        <begin position="408"/>
        <end position="571"/>
    </location>
</feature>
<evidence type="ECO:0000256" key="6">
    <source>
        <dbReference type="ARBA" id="ARBA00023049"/>
    </source>
</evidence>
<evidence type="ECO:0000256" key="7">
    <source>
        <dbReference type="PIRSR" id="PIRSR621190-1"/>
    </source>
</evidence>
<feature type="repeat" description="Hemopexin" evidence="10">
    <location>
        <begin position="691"/>
        <end position="742"/>
    </location>
</feature>
<comment type="cofactor">
    <cofactor evidence="8">
        <name>Zn(2+)</name>
        <dbReference type="ChEBI" id="CHEBI:29105"/>
    </cofactor>
    <text evidence="8">Binds 2 Zn(2+) ions per subunit.</text>
</comment>
<dbReference type="GO" id="GO:0031012">
    <property type="term" value="C:extracellular matrix"/>
    <property type="evidence" value="ECO:0007669"/>
    <property type="project" value="InterPro"/>
</dbReference>
<evidence type="ECO:0000313" key="15">
    <source>
        <dbReference type="Proteomes" id="UP001487740"/>
    </source>
</evidence>
<dbReference type="Gene3D" id="3.40.390.10">
    <property type="entry name" value="Collagenase (Catalytic Domain)"/>
    <property type="match status" value="1"/>
</dbReference>
<keyword evidence="8" id="KW-0106">Calcium</keyword>
<dbReference type="Gene3D" id="2.110.10.10">
    <property type="entry name" value="Hemopexin-like domain"/>
    <property type="match status" value="2"/>
</dbReference>
<protein>
    <recommendedName>
        <fullName evidence="13">Peptidase metallopeptidase domain-containing protein</fullName>
    </recommendedName>
</protein>
<dbReference type="EMBL" id="JARAKH010000012">
    <property type="protein sequence ID" value="KAK8399068.1"/>
    <property type="molecule type" value="Genomic_DNA"/>
</dbReference>
<dbReference type="EMBL" id="JARAKH010000012">
    <property type="protein sequence ID" value="KAK8399067.1"/>
    <property type="molecule type" value="Genomic_DNA"/>
</dbReference>
<feature type="binding site" evidence="8">
    <location>
        <position position="474"/>
    </location>
    <ligand>
        <name>Zn(2+)</name>
        <dbReference type="ChEBI" id="CHEBI:29105"/>
        <label>1</label>
    </ligand>
</feature>
<dbReference type="PRINTS" id="PR00138">
    <property type="entry name" value="MATRIXIN"/>
</dbReference>
<organism evidence="14 15">
    <name type="scientific">Scylla paramamosain</name>
    <name type="common">Mud crab</name>
    <dbReference type="NCBI Taxonomy" id="85552"/>
    <lineage>
        <taxon>Eukaryota</taxon>
        <taxon>Metazoa</taxon>
        <taxon>Ecdysozoa</taxon>
        <taxon>Arthropoda</taxon>
        <taxon>Crustacea</taxon>
        <taxon>Multicrustacea</taxon>
        <taxon>Malacostraca</taxon>
        <taxon>Eumalacostraca</taxon>
        <taxon>Eucarida</taxon>
        <taxon>Decapoda</taxon>
        <taxon>Pleocyemata</taxon>
        <taxon>Brachyura</taxon>
        <taxon>Eubrachyura</taxon>
        <taxon>Portunoidea</taxon>
        <taxon>Portunidae</taxon>
        <taxon>Portuninae</taxon>
        <taxon>Scylla</taxon>
    </lineage>
</organism>
<feature type="binding site" evidence="8">
    <location>
        <position position="490"/>
    </location>
    <ligand>
        <name>Zn(2+)</name>
        <dbReference type="ChEBI" id="CHEBI:29105"/>
        <label>1</label>
    </ligand>
</feature>
<dbReference type="PROSITE" id="PS51642">
    <property type="entry name" value="HEMOPEXIN_2"/>
    <property type="match status" value="3"/>
</dbReference>
<evidence type="ECO:0000256" key="1">
    <source>
        <dbReference type="ARBA" id="ARBA00010370"/>
    </source>
</evidence>
<dbReference type="Proteomes" id="UP001487740">
    <property type="component" value="Unassembled WGS sequence"/>
</dbReference>
<feature type="binding site" evidence="8">
    <location>
        <position position="482"/>
    </location>
    <ligand>
        <name>Ca(2+)</name>
        <dbReference type="ChEBI" id="CHEBI:29108"/>
        <label>3</label>
    </ligand>
</feature>
<evidence type="ECO:0000256" key="3">
    <source>
        <dbReference type="ARBA" id="ARBA00022723"/>
    </source>
</evidence>
<dbReference type="InterPro" id="IPR036366">
    <property type="entry name" value="PGBDSf"/>
</dbReference>
<accession>A0AAW0UII2</accession>
<feature type="region of interest" description="Disordered" evidence="11">
    <location>
        <begin position="36"/>
        <end position="71"/>
    </location>
</feature>
<feature type="binding site" evidence="8">
    <location>
        <position position="524"/>
    </location>
    <ligand>
        <name>Zn(2+)</name>
        <dbReference type="ChEBI" id="CHEBI:29105"/>
        <label>2</label>
        <note>catalytic</note>
    </ligand>
</feature>
<keyword evidence="15" id="KW-1185">Reference proteome</keyword>
<name>A0AAW0UII2_SCYPA</name>
<dbReference type="EMBL" id="JARAKH010000012">
    <property type="protein sequence ID" value="KAK8399070.1"/>
    <property type="molecule type" value="Genomic_DNA"/>
</dbReference>